<comment type="caution">
    <text evidence="1">The sequence shown here is derived from an EMBL/GenBank/DDBJ whole genome shotgun (WGS) entry which is preliminary data.</text>
</comment>
<protein>
    <submittedName>
        <fullName evidence="1">Uncharacterized protein</fullName>
    </submittedName>
</protein>
<reference evidence="1" key="1">
    <citation type="journal article" date="2014" name="Front. Microbiol.">
        <title>High frequency of phylogenetically diverse reductive dehalogenase-homologous genes in deep subseafloor sedimentary metagenomes.</title>
        <authorList>
            <person name="Kawai M."/>
            <person name="Futagami T."/>
            <person name="Toyoda A."/>
            <person name="Takaki Y."/>
            <person name="Nishi S."/>
            <person name="Hori S."/>
            <person name="Arai W."/>
            <person name="Tsubouchi T."/>
            <person name="Morono Y."/>
            <person name="Uchiyama I."/>
            <person name="Ito T."/>
            <person name="Fujiyama A."/>
            <person name="Inagaki F."/>
            <person name="Takami H."/>
        </authorList>
    </citation>
    <scope>NUCLEOTIDE SEQUENCE</scope>
    <source>
        <strain evidence="1">Expedition CK06-06</strain>
    </source>
</reference>
<evidence type="ECO:0000313" key="1">
    <source>
        <dbReference type="EMBL" id="GAH77345.1"/>
    </source>
</evidence>
<name>X1J738_9ZZZZ</name>
<accession>X1J738</accession>
<proteinExistence type="predicted"/>
<organism evidence="1">
    <name type="scientific">marine sediment metagenome</name>
    <dbReference type="NCBI Taxonomy" id="412755"/>
    <lineage>
        <taxon>unclassified sequences</taxon>
        <taxon>metagenomes</taxon>
        <taxon>ecological metagenomes</taxon>
    </lineage>
</organism>
<dbReference type="AlphaFoldDB" id="X1J738"/>
<sequence length="49" mass="5882">LLEDKKMREKMKAYIHRAVIQECSLKQMLEGYKRAVEAVVMGKKRIFKR</sequence>
<feature type="non-terminal residue" evidence="1">
    <location>
        <position position="1"/>
    </location>
</feature>
<gene>
    <name evidence="1" type="ORF">S03H2_60577</name>
</gene>
<dbReference type="EMBL" id="BARU01039051">
    <property type="protein sequence ID" value="GAH77345.1"/>
    <property type="molecule type" value="Genomic_DNA"/>
</dbReference>